<dbReference type="InterPro" id="IPR029016">
    <property type="entry name" value="GAF-like_dom_sf"/>
</dbReference>
<dbReference type="EMBL" id="JAFCJH010000015">
    <property type="protein sequence ID" value="MBR0797037.1"/>
    <property type="molecule type" value="Genomic_DNA"/>
</dbReference>
<feature type="domain" description="IclR-ED" evidence="6">
    <location>
        <begin position="81"/>
        <end position="274"/>
    </location>
</feature>
<dbReference type="RefSeq" id="WP_212397747.1">
    <property type="nucleotide sequence ID" value="NZ_JAFCJH010000015.1"/>
</dbReference>
<evidence type="ECO:0000256" key="2">
    <source>
        <dbReference type="ARBA" id="ARBA00023125"/>
    </source>
</evidence>
<dbReference type="InterPro" id="IPR036390">
    <property type="entry name" value="WH_DNA-bd_sf"/>
</dbReference>
<evidence type="ECO:0000259" key="5">
    <source>
        <dbReference type="PROSITE" id="PS51077"/>
    </source>
</evidence>
<evidence type="ECO:0000256" key="4">
    <source>
        <dbReference type="SAM" id="MobiDB-lite"/>
    </source>
</evidence>
<keyword evidence="1" id="KW-0805">Transcription regulation</keyword>
<keyword evidence="3" id="KW-0804">Transcription</keyword>
<evidence type="ECO:0000259" key="6">
    <source>
        <dbReference type="PROSITE" id="PS51078"/>
    </source>
</evidence>
<name>A0ABS5FJV8_9BRAD</name>
<gene>
    <name evidence="7" type="ORF">JQ615_16720</name>
</gene>
<dbReference type="PROSITE" id="PS51077">
    <property type="entry name" value="HTH_ICLR"/>
    <property type="match status" value="1"/>
</dbReference>
<dbReference type="PANTHER" id="PTHR30136">
    <property type="entry name" value="HELIX-TURN-HELIX TRANSCRIPTIONAL REGULATOR, ICLR FAMILY"/>
    <property type="match status" value="1"/>
</dbReference>
<accession>A0ABS5FJV8</accession>
<evidence type="ECO:0000313" key="8">
    <source>
        <dbReference type="Proteomes" id="UP001315278"/>
    </source>
</evidence>
<evidence type="ECO:0000313" key="7">
    <source>
        <dbReference type="EMBL" id="MBR0797037.1"/>
    </source>
</evidence>
<keyword evidence="8" id="KW-1185">Reference proteome</keyword>
<dbReference type="Pfam" id="PF09339">
    <property type="entry name" value="HTH_IclR"/>
    <property type="match status" value="1"/>
</dbReference>
<protein>
    <submittedName>
        <fullName evidence="7">IclR family transcriptional regulator</fullName>
    </submittedName>
</protein>
<dbReference type="Pfam" id="PF01614">
    <property type="entry name" value="IclR_C"/>
    <property type="match status" value="1"/>
</dbReference>
<dbReference type="Gene3D" id="3.30.450.40">
    <property type="match status" value="1"/>
</dbReference>
<sequence>MNASTTATARAARKKPAPEPGQPDKFNAIQKVCAILRVLAQRSPLRLTDIADATSLNKATALRILNSLIQEGFVARVAGAKTYELGQEARVMAVGARRSVDIAELAQPSLLRLSERSADTALLSVRSGVEALYLARSVGSHPLQPNYLQIGSRRPLGVGAGALALLVWLPDAEIEAVIEVIVPRLAKSPRITPKFLRERITSARKIGHTVLIDAAFPGMGGVGVPVRDDAGEVVAALSIGAASDRIRRREAELADMLKKEAQVLARAIAQAPKNGRVAARSG</sequence>
<dbReference type="PANTHER" id="PTHR30136:SF39">
    <property type="entry name" value="TRANSCRIPTIONAL REGULATORY PROTEIN"/>
    <property type="match status" value="1"/>
</dbReference>
<dbReference type="SUPFAM" id="SSF55781">
    <property type="entry name" value="GAF domain-like"/>
    <property type="match status" value="1"/>
</dbReference>
<comment type="caution">
    <text evidence="7">The sequence shown here is derived from an EMBL/GenBank/DDBJ whole genome shotgun (WGS) entry which is preliminary data.</text>
</comment>
<dbReference type="InterPro" id="IPR036388">
    <property type="entry name" value="WH-like_DNA-bd_sf"/>
</dbReference>
<evidence type="ECO:0000256" key="1">
    <source>
        <dbReference type="ARBA" id="ARBA00023015"/>
    </source>
</evidence>
<dbReference type="Gene3D" id="1.10.10.10">
    <property type="entry name" value="Winged helix-like DNA-binding domain superfamily/Winged helix DNA-binding domain"/>
    <property type="match status" value="1"/>
</dbReference>
<dbReference type="Proteomes" id="UP001315278">
    <property type="component" value="Unassembled WGS sequence"/>
</dbReference>
<dbReference type="InterPro" id="IPR005471">
    <property type="entry name" value="Tscrpt_reg_IclR_N"/>
</dbReference>
<proteinExistence type="predicted"/>
<feature type="domain" description="HTH iclR-type" evidence="5">
    <location>
        <begin position="26"/>
        <end position="87"/>
    </location>
</feature>
<dbReference type="SUPFAM" id="SSF46785">
    <property type="entry name" value="Winged helix' DNA-binding domain"/>
    <property type="match status" value="1"/>
</dbReference>
<keyword evidence="2" id="KW-0238">DNA-binding</keyword>
<reference evidence="8" key="1">
    <citation type="journal article" date="2021" name="ISME J.">
        <title>Evolutionary origin and ecological implication of a unique nif island in free-living Bradyrhizobium lineages.</title>
        <authorList>
            <person name="Tao J."/>
        </authorList>
    </citation>
    <scope>NUCLEOTIDE SEQUENCE [LARGE SCALE GENOMIC DNA]</scope>
    <source>
        <strain evidence="8">SZCCT0434</strain>
    </source>
</reference>
<organism evidence="7 8">
    <name type="scientific">Bradyrhizobium jicamae</name>
    <dbReference type="NCBI Taxonomy" id="280332"/>
    <lineage>
        <taxon>Bacteria</taxon>
        <taxon>Pseudomonadati</taxon>
        <taxon>Pseudomonadota</taxon>
        <taxon>Alphaproteobacteria</taxon>
        <taxon>Hyphomicrobiales</taxon>
        <taxon>Nitrobacteraceae</taxon>
        <taxon>Bradyrhizobium</taxon>
    </lineage>
</organism>
<evidence type="ECO:0000256" key="3">
    <source>
        <dbReference type="ARBA" id="ARBA00023163"/>
    </source>
</evidence>
<feature type="region of interest" description="Disordered" evidence="4">
    <location>
        <begin position="1"/>
        <end position="25"/>
    </location>
</feature>
<dbReference type="SMART" id="SM00346">
    <property type="entry name" value="HTH_ICLR"/>
    <property type="match status" value="1"/>
</dbReference>
<dbReference type="PROSITE" id="PS51078">
    <property type="entry name" value="ICLR_ED"/>
    <property type="match status" value="1"/>
</dbReference>
<dbReference type="InterPro" id="IPR014757">
    <property type="entry name" value="Tscrpt_reg_IclR_C"/>
</dbReference>
<dbReference type="InterPro" id="IPR050707">
    <property type="entry name" value="HTH_MetabolicPath_Reg"/>
</dbReference>
<feature type="compositionally biased region" description="Low complexity" evidence="4">
    <location>
        <begin position="1"/>
        <end position="10"/>
    </location>
</feature>